<dbReference type="PROSITE" id="PS50138">
    <property type="entry name" value="BRCA2_REPEAT"/>
    <property type="match status" value="8"/>
</dbReference>
<gene>
    <name evidence="8" type="ORF">NHX12_008206</name>
</gene>
<dbReference type="InterPro" id="IPR015188">
    <property type="entry name" value="BRCA2_OB_3"/>
</dbReference>
<evidence type="ECO:0000256" key="4">
    <source>
        <dbReference type="ARBA" id="ARBA00023172"/>
    </source>
</evidence>
<keyword evidence="2" id="KW-0227">DNA damage</keyword>
<feature type="region of interest" description="Disordered" evidence="6">
    <location>
        <begin position="188"/>
        <end position="209"/>
    </location>
</feature>
<feature type="region of interest" description="Disordered" evidence="6">
    <location>
        <begin position="132"/>
        <end position="161"/>
    </location>
</feature>
<dbReference type="InterPro" id="IPR036315">
    <property type="entry name" value="BRCA2_hlx_sf"/>
</dbReference>
<dbReference type="SUPFAM" id="SSF81872">
    <property type="entry name" value="BRCA2 helical domain"/>
    <property type="match status" value="1"/>
</dbReference>
<feature type="region of interest" description="Disordered" evidence="6">
    <location>
        <begin position="2307"/>
        <end position="2330"/>
    </location>
</feature>
<evidence type="ECO:0000256" key="1">
    <source>
        <dbReference type="ARBA" id="ARBA00022737"/>
    </source>
</evidence>
<evidence type="ECO:0000256" key="2">
    <source>
        <dbReference type="ARBA" id="ARBA00022763"/>
    </source>
</evidence>
<accession>A0A9Q0DPG1</accession>
<protein>
    <recommendedName>
        <fullName evidence="7">Tower domain-containing protein</fullName>
    </recommendedName>
</protein>
<dbReference type="Pfam" id="PF09104">
    <property type="entry name" value="BRCA-2_OB3"/>
    <property type="match status" value="1"/>
</dbReference>
<feature type="compositionally biased region" description="Pro residues" evidence="6">
    <location>
        <begin position="1754"/>
        <end position="1774"/>
    </location>
</feature>
<feature type="region of interest" description="Disordered" evidence="6">
    <location>
        <begin position="2634"/>
        <end position="2763"/>
    </location>
</feature>
<feature type="region of interest" description="Disordered" evidence="6">
    <location>
        <begin position="1384"/>
        <end position="1419"/>
    </location>
</feature>
<dbReference type="CDD" id="cd04493">
    <property type="entry name" value="BRCA2DBD_OB1"/>
    <property type="match status" value="1"/>
</dbReference>
<reference evidence="8" key="1">
    <citation type="submission" date="2022-07" db="EMBL/GenBank/DDBJ databases">
        <title>Chromosome-level genome of Muraenolepis orangiensis.</title>
        <authorList>
            <person name="Kim J."/>
        </authorList>
    </citation>
    <scope>NUCLEOTIDE SEQUENCE</scope>
    <source>
        <strain evidence="8">KU_S4_2022</strain>
        <tissue evidence="8">Muscle</tissue>
    </source>
</reference>
<feature type="compositionally biased region" description="Basic and acidic residues" evidence="6">
    <location>
        <begin position="396"/>
        <end position="432"/>
    </location>
</feature>
<sequence length="2789" mass="305439">MLKICPKKPLWMNDAALVKVKKMYSSCRRYLETKSGEQQEYARARNQTRWANRKAQRNLERKLAQEIKKNPKAFRRYVSSKTSVRSSIPDLDRIDSEGQTTSDEEKADVLNDFFELGQLDPDWFNTLTAKASSEEKTRWEQNQLRTSNHEESFKTPFNRSTCGESQLFSTPKIFRHSRILLSPDMQQDASFTEQDKGPLPWTGSGPHNTSVTKLFQNRNHQNPFELLDTPQRALNMMESLRAVVNPDLSWTSSLNTPPAVPSTLILTKPEEMTAPVSPSEDKNIIFVRKLFPSLSDVSAVNVLPTKTPKPNPQFGDLEAGQEGMSSDSQHASLDSQNASMDQSEDQWKQTLPDAINDQELRDTVASVLDGAESVLSIFFTNSSSALRRVKTKERIKRQQKERAGAARKVPVERLAEAAGKTKEEKEEKKLEVNDLCPPASSSPGQRETGGASGVSQWSPISLTEITEAGSEPSPPVDSPGKPPQQQPKSRHSTGKPASTSDPAKVIAPSLKIAESLFIKKKRQFVYTIQSPKPVQEQCKPTLKEPQANLISDQEPCVNRRLTTDLTPSVQDSMVGRGPVPSTATGTTQDLDMSQLCEALDQDLTQMTEVPIKPQDIFSPSACPLLVKQRNKKITGDKGPALTGSQRNSYVAPDSGYLSRTTDVTELDPACSPVPSIVHDHSIHSCTFTRTDQRRVPFSPLSVEKERSLLNDIEEDPTEFNLSVETHSISGIEPMIEECTRPQADLSRDVHTKHNTEGQTTTTEQNGLGFYPTTNGSSGFKTASNKGIKISSVNLQRARDIFKEVEEESISSIQLTRHNETPRNQITRSEMNKSIILNHVSVPASISGEKRADNKHRLTASQTADVTELCNLLEETHTQLDFSQFKSTEPNRAPQEEDLSPKAMDAELDPDSLAGIDFDDSFNCDAEKHLNENIYIPDGSNNNIVPTFNKESEASFRAPLKTKETSVVEVSNTTQPKATQNHISSYTETPNHQDKYPFKCSVGFQTAGGNCLSVSKKCLSKAKALFADLEGSSLAFTETADSSRLGPVNSGTTSHHQQSSNNETPQNCFVVGTSKKVHPTISDRNIVDSSGRSSSSVTDLPLCKSILSDKHTTEQPGFNNSKSHMAHVSKLKGGFSTASGRGINISAQALQKASSFFKDCDAVENQDGTPPQHWKCNDVDNTVMGKEKERDSSFRNDTSTQPEQRYGEIASACVGPSAYSRSDDDNQAYDGGFKTPMVKDVASMPQGAPLKEQPGSFSSGLATSVSGSHHHGGFSTASGKEVSVTEEALTKAKTLLKECDDEKLNADASTACHTPGPSPKGHHFKPVALRRSCLSAKPSSSSSSEKVGPSVHGESGSTRGFSTASGKMMVVSDKALMKAKSLLNEDPINKEKPQAAPTTNHPGQSPNMIPPQQMGGFQTASGKGVAISAAALQKAKAMMGDCDAPVEAPVESNGGARAPPPPRPGGGFHAASGKPVQVSAEALQKAKSLFDDLSCEAEASAPSQSLKTEDKPREGPWNAEGVKFSFTTAKGTKVQVSEDNLLKAKILLKVEGESVCSTSGASSQSEESFKLRKCQLEKVDVLTTLLNTDQTRTEKQNKPIERITPRPGKAYVSSREQHLEGDAGCANPRDAGRASEPGQHLAVESVQSHFPVNRSAEPHKATEKRPIEDAHVTVIHRKIFANIDFPDQPPLKRRLLEEFDRAVDGDRASSLLPVKTTPQGVQNDRRVFTYKVFLEPHITGPHRDRRSYVALSHQKPPPDPSAVMPPPLPHPPGGPKAPGFNPPFLKRKTADPSQTHLDPQVTRTRSPAVFIPPFKKRPQPPPPAPVPEMPAPPPPPPPPLPSTPALPTETGLYVPPAAMATKSPGTVTQSHGGGGGGRESSLYDNMTDAVPEESSATAGVDQDQGDHGELQDLRLARDIQDMRLRKKRRQAVRPLPGSLFLAKASGVERVPLRAVGNGLPPGRYSPLQVRYSPPDRYATLPQTGTLLSPRQLYEHGVQQPTWTVTAENAESFRLSFRRFFRCGALGPRGGVQLADRGWLVPRDDGTVGKEEFYRALCDSPGVDLKLLSPEWAYNHYRWVVWKLASMERAFPASMASLWLNPEQILLQLKYRYDVEVDHSRRPALRKITERDDTAARTLVLCVCGVPASSSPPPAVVWLTDGWYAIKAQLDAPLTAMLHRGRLAPGGKLLIYGAELVGSQDGCSPLEAPEGLMLKIGANSCRRARWDTKLGFHRDPRPFQLPLSSLYSTGGQVGCVDLLILRCYPVLWMEKTQDGGFVFRSGRAEEREARRFDHNNNKTMEALYDKIQANMETEDKGEERPGRRRRTLRQQDVENLRDGEELHEAACLDEQQLDVLQTYRRSLLEKRQAGLQERCRRALEQAQESQGGCPRRDVTPVWKLCVADARVPAGGSLYMLNVWRPSADLQALLKEGSRYRVYNLSVTAGKKRSPGASVQLTATSKTHFQEVQVGLDWLSSHFQARWSVPFQDLQDPEVQTSCGEVDLVGYVVSTTDTHSTSPVVYLVDGDLDLVKVRCFSSLVQWGLDELVRPAALLALSNLQLNPRRAAPPLPVQYAATQLPVLYAGDRTFFSSNPREPHLQNAIAQLGRRTRAEDGFLQRAQEKLSCWSQGEAWATASSPWLDRSRTPAPPQPSPTVFVTPQQPTRHCSSSSSAPKTSNPPPPGPPPPTSDPKTLRRRRALDYLSRVPSPPPLSPLGSLPSPACVNKTFNPPRRSSTPLATTRASVATTTATTTPARRTMGQMTEGEEWENDEGLALIDTQALLHGGGGGVVS</sequence>
<dbReference type="InterPro" id="IPR015205">
    <property type="entry name" value="Tower_dom"/>
</dbReference>
<feature type="region of interest" description="Disordered" evidence="6">
    <location>
        <begin position="1616"/>
        <end position="1637"/>
    </location>
</feature>
<dbReference type="CDD" id="cd04494">
    <property type="entry name" value="BRCA2DBD_OB2"/>
    <property type="match status" value="1"/>
</dbReference>
<feature type="compositionally biased region" description="Polar residues" evidence="6">
    <location>
        <begin position="453"/>
        <end position="464"/>
    </location>
</feature>
<evidence type="ECO:0000256" key="3">
    <source>
        <dbReference type="ARBA" id="ARBA00023125"/>
    </source>
</evidence>
<feature type="region of interest" description="Disordered" evidence="6">
    <location>
        <begin position="1498"/>
        <end position="1518"/>
    </location>
</feature>
<feature type="compositionally biased region" description="Polar residues" evidence="6">
    <location>
        <begin position="880"/>
        <end position="889"/>
    </location>
</feature>
<evidence type="ECO:0000313" key="9">
    <source>
        <dbReference type="Proteomes" id="UP001148018"/>
    </source>
</evidence>
<feature type="region of interest" description="Disordered" evidence="6">
    <location>
        <begin position="1039"/>
        <end position="1066"/>
    </location>
</feature>
<feature type="region of interest" description="Disordered" evidence="6">
    <location>
        <begin position="880"/>
        <end position="901"/>
    </location>
</feature>
<evidence type="ECO:0000313" key="8">
    <source>
        <dbReference type="EMBL" id="KAJ3590252.1"/>
    </source>
</evidence>
<keyword evidence="5" id="KW-0234">DNA repair</keyword>
<dbReference type="PANTHER" id="PTHR11289:SF0">
    <property type="entry name" value="BREAST CANCER TYPE 2 SUSCEPTIBILITY PROTEIN"/>
    <property type="match status" value="1"/>
</dbReference>
<dbReference type="SMART" id="SM01341">
    <property type="entry name" value="Tower"/>
    <property type="match status" value="1"/>
</dbReference>
<dbReference type="InterPro" id="IPR015252">
    <property type="entry name" value="BRCA2_hlx"/>
</dbReference>
<keyword evidence="4" id="KW-0233">DNA recombination</keyword>
<evidence type="ECO:0000259" key="7">
    <source>
        <dbReference type="SMART" id="SM01341"/>
    </source>
</evidence>
<dbReference type="PIRSF" id="PIRSF002397">
    <property type="entry name" value="BRCA2"/>
    <property type="match status" value="1"/>
</dbReference>
<evidence type="ECO:0000256" key="5">
    <source>
        <dbReference type="ARBA" id="ARBA00023204"/>
    </source>
</evidence>
<keyword evidence="3" id="KW-0238">DNA-binding</keyword>
<feature type="compositionally biased region" description="Pro residues" evidence="6">
    <location>
        <begin position="1818"/>
        <end position="1843"/>
    </location>
</feature>
<evidence type="ECO:0000256" key="6">
    <source>
        <dbReference type="SAM" id="MobiDB-lite"/>
    </source>
</evidence>
<dbReference type="Gene3D" id="6.10.70.10">
    <property type="match status" value="1"/>
</dbReference>
<keyword evidence="1" id="KW-0677">Repeat</keyword>
<feature type="region of interest" description="Disordered" evidence="6">
    <location>
        <begin position="1334"/>
        <end position="1362"/>
    </location>
</feature>
<dbReference type="Pfam" id="PF22687">
    <property type="entry name" value="BRCA2_TR2"/>
    <property type="match status" value="1"/>
</dbReference>
<dbReference type="Pfam" id="PF00634">
    <property type="entry name" value="BRCA2"/>
    <property type="match status" value="8"/>
</dbReference>
<dbReference type="Pfam" id="PF09121">
    <property type="entry name" value="Tower"/>
    <property type="match status" value="1"/>
</dbReference>
<feature type="region of interest" description="Disordered" evidence="6">
    <location>
        <begin position="751"/>
        <end position="770"/>
    </location>
</feature>
<feature type="compositionally biased region" description="Polar residues" evidence="6">
    <location>
        <begin position="1048"/>
        <end position="1066"/>
    </location>
</feature>
<feature type="compositionally biased region" description="Basic and acidic residues" evidence="6">
    <location>
        <begin position="1184"/>
        <end position="1193"/>
    </location>
</feature>
<feature type="compositionally biased region" description="Polar residues" evidence="6">
    <location>
        <begin position="1790"/>
        <end position="1804"/>
    </location>
</feature>
<proteinExistence type="predicted"/>
<feature type="compositionally biased region" description="Polar residues" evidence="6">
    <location>
        <begin position="2723"/>
        <end position="2735"/>
    </location>
</feature>
<organism evidence="8 9">
    <name type="scientific">Muraenolepis orangiensis</name>
    <name type="common">Patagonian moray cod</name>
    <dbReference type="NCBI Taxonomy" id="630683"/>
    <lineage>
        <taxon>Eukaryota</taxon>
        <taxon>Metazoa</taxon>
        <taxon>Chordata</taxon>
        <taxon>Craniata</taxon>
        <taxon>Vertebrata</taxon>
        <taxon>Euteleostomi</taxon>
        <taxon>Actinopterygii</taxon>
        <taxon>Neopterygii</taxon>
        <taxon>Teleostei</taxon>
        <taxon>Neoteleostei</taxon>
        <taxon>Acanthomorphata</taxon>
        <taxon>Zeiogadaria</taxon>
        <taxon>Gadariae</taxon>
        <taxon>Gadiformes</taxon>
        <taxon>Muraenolepidoidei</taxon>
        <taxon>Muraenolepididae</taxon>
        <taxon>Muraenolepis</taxon>
    </lineage>
</organism>
<dbReference type="InterPro" id="IPR048262">
    <property type="entry name" value="BRCA2_OB_2_dom"/>
</dbReference>
<feature type="compositionally biased region" description="Low complexity" evidence="6">
    <location>
        <begin position="756"/>
        <end position="766"/>
    </location>
</feature>
<dbReference type="InterPro" id="IPR015525">
    <property type="entry name" value="BRCA2"/>
</dbReference>
<dbReference type="InterPro" id="IPR015187">
    <property type="entry name" value="BRCA2_OB_1"/>
</dbReference>
<feature type="region of interest" description="Disordered" evidence="6">
    <location>
        <begin position="302"/>
        <end position="347"/>
    </location>
</feature>
<dbReference type="OrthoDB" id="21095at2759"/>
<keyword evidence="9" id="KW-1185">Reference proteome</keyword>
<feature type="compositionally biased region" description="Polar residues" evidence="6">
    <location>
        <begin position="323"/>
        <end position="341"/>
    </location>
</feature>
<feature type="region of interest" description="Disordered" evidence="6">
    <location>
        <begin position="390"/>
        <end position="504"/>
    </location>
</feature>
<comment type="caution">
    <text evidence="8">The sequence shown here is derived from an EMBL/GenBank/DDBJ whole genome shotgun (WGS) entry which is preliminary data.</text>
</comment>
<dbReference type="Pfam" id="PF09103">
    <property type="entry name" value="BRCA-2_OB1"/>
    <property type="match status" value="1"/>
</dbReference>
<feature type="domain" description="Tower" evidence="7">
    <location>
        <begin position="2267"/>
        <end position="2308"/>
    </location>
</feature>
<dbReference type="Pfam" id="PF21318">
    <property type="entry name" value="BRCA2DBD_OB2"/>
    <property type="match status" value="1"/>
</dbReference>
<dbReference type="Gene3D" id="2.40.50.140">
    <property type="entry name" value="Nucleic acid-binding proteins"/>
    <property type="match status" value="3"/>
</dbReference>
<dbReference type="GO" id="GO:0000724">
    <property type="term" value="P:double-strand break repair via homologous recombination"/>
    <property type="evidence" value="ECO:0007669"/>
    <property type="project" value="InterPro"/>
</dbReference>
<dbReference type="Proteomes" id="UP001148018">
    <property type="component" value="Unassembled WGS sequence"/>
</dbReference>
<feature type="compositionally biased region" description="Pro residues" evidence="6">
    <location>
        <begin position="2674"/>
        <end position="2686"/>
    </location>
</feature>
<dbReference type="PANTHER" id="PTHR11289">
    <property type="entry name" value="BREAST CANCER TYPE 2 SUSCEPTIBILITY PROTEIN BRCA2"/>
    <property type="match status" value="1"/>
</dbReference>
<dbReference type="EMBL" id="JANIIK010000114">
    <property type="protein sequence ID" value="KAJ3590252.1"/>
    <property type="molecule type" value="Genomic_DNA"/>
</dbReference>
<dbReference type="GO" id="GO:0006355">
    <property type="term" value="P:regulation of DNA-templated transcription"/>
    <property type="evidence" value="ECO:0007669"/>
    <property type="project" value="TreeGrafter"/>
</dbReference>
<name>A0A9Q0DPG1_9TELE</name>
<dbReference type="InterPro" id="IPR012340">
    <property type="entry name" value="NA-bd_OB-fold"/>
</dbReference>
<dbReference type="InterPro" id="IPR055077">
    <property type="entry name" value="BRCA2_TR2"/>
</dbReference>
<feature type="region of interest" description="Disordered" evidence="6">
    <location>
        <begin position="1182"/>
        <end position="1283"/>
    </location>
</feature>
<feature type="compositionally biased region" description="Polar residues" evidence="6">
    <location>
        <begin position="1395"/>
        <end position="1406"/>
    </location>
</feature>
<feature type="region of interest" description="Disordered" evidence="6">
    <location>
        <begin position="568"/>
        <end position="587"/>
    </location>
</feature>
<feature type="compositionally biased region" description="Polar residues" evidence="6">
    <location>
        <begin position="2651"/>
        <end position="2664"/>
    </location>
</feature>
<dbReference type="Pfam" id="PF09169">
    <property type="entry name" value="BRCA-2_helical"/>
    <property type="match status" value="2"/>
</dbReference>
<dbReference type="InterPro" id="IPR002093">
    <property type="entry name" value="BRCA2_repeat"/>
</dbReference>
<feature type="region of interest" description="Disordered" evidence="6">
    <location>
        <begin position="1445"/>
        <end position="1475"/>
    </location>
</feature>
<feature type="compositionally biased region" description="Low complexity" evidence="6">
    <location>
        <begin position="2736"/>
        <end position="2755"/>
    </location>
</feature>
<dbReference type="GO" id="GO:0003677">
    <property type="term" value="F:DNA binding"/>
    <property type="evidence" value="ECO:0007669"/>
    <property type="project" value="UniProtKB-KW"/>
</dbReference>
<feature type="region of interest" description="Disordered" evidence="6">
    <location>
        <begin position="1743"/>
        <end position="1910"/>
    </location>
</feature>
<feature type="compositionally biased region" description="Pro residues" evidence="6">
    <location>
        <begin position="472"/>
        <end position="485"/>
    </location>
</feature>
<dbReference type="SUPFAM" id="SSF81878">
    <property type="entry name" value="BRCA2 tower domain"/>
    <property type="match status" value="1"/>
</dbReference>
<dbReference type="SUPFAM" id="SSF50249">
    <property type="entry name" value="Nucleic acid-binding proteins"/>
    <property type="match status" value="3"/>
</dbReference>
<dbReference type="GO" id="GO:0005634">
    <property type="term" value="C:nucleus"/>
    <property type="evidence" value="ECO:0007669"/>
    <property type="project" value="TreeGrafter"/>
</dbReference>